<evidence type="ECO:0000313" key="10">
    <source>
        <dbReference type="EMBL" id="KAF5900503.1"/>
    </source>
</evidence>
<evidence type="ECO:0000256" key="2">
    <source>
        <dbReference type="ARBA" id="ARBA00022475"/>
    </source>
</evidence>
<keyword evidence="2" id="KW-1003">Cell membrane</keyword>
<evidence type="ECO:0000256" key="8">
    <source>
        <dbReference type="SAM" id="SignalP"/>
    </source>
</evidence>
<dbReference type="SMART" id="SM00408">
    <property type="entry name" value="IGc2"/>
    <property type="match status" value="2"/>
</dbReference>
<dbReference type="Gene3D" id="2.60.40.10">
    <property type="entry name" value="Immunoglobulins"/>
    <property type="match status" value="2"/>
</dbReference>
<sequence length="252" mass="28871">MDKLHSTFLLQTLLAFFTPCLLEFTSADVRSVRPGENITLPCNITDYPEISWYRLRSDEVKLLVSAEEWKLRKTYYPSYKVNESHINVAESRGSVSLVITGVRETDLGFYYCCGGRTDATHTQFGKPIRLNFTGFFKSSLLQIISADYKSVHPGENITLHCNITNYSEIFWYRLRSEELEHLLSAERTKLDKDSYLVVYNVDESHFDVPDSSSSVSLVIIGVREADLGFYYCGGRNDATHTQFGKHIRLNFT</sequence>
<feature type="non-terminal residue" evidence="10">
    <location>
        <position position="1"/>
    </location>
</feature>
<evidence type="ECO:0000256" key="7">
    <source>
        <dbReference type="ARBA" id="ARBA00023180"/>
    </source>
</evidence>
<dbReference type="InterPro" id="IPR052051">
    <property type="entry name" value="TCR_complex_component"/>
</dbReference>
<dbReference type="SMART" id="SM00409">
    <property type="entry name" value="IG"/>
    <property type="match status" value="2"/>
</dbReference>
<organism evidence="10 11">
    <name type="scientific">Clarias magur</name>
    <name type="common">Asian catfish</name>
    <name type="synonym">Macropteronotus magur</name>
    <dbReference type="NCBI Taxonomy" id="1594786"/>
    <lineage>
        <taxon>Eukaryota</taxon>
        <taxon>Metazoa</taxon>
        <taxon>Chordata</taxon>
        <taxon>Craniata</taxon>
        <taxon>Vertebrata</taxon>
        <taxon>Euteleostomi</taxon>
        <taxon>Actinopterygii</taxon>
        <taxon>Neopterygii</taxon>
        <taxon>Teleostei</taxon>
        <taxon>Ostariophysi</taxon>
        <taxon>Siluriformes</taxon>
        <taxon>Clariidae</taxon>
        <taxon>Clarias</taxon>
    </lineage>
</organism>
<keyword evidence="6" id="KW-1015">Disulfide bond</keyword>
<dbReference type="SMART" id="SM00406">
    <property type="entry name" value="IGv"/>
    <property type="match status" value="2"/>
</dbReference>
<protein>
    <recommendedName>
        <fullName evidence="9">Ig-like domain-containing protein</fullName>
    </recommendedName>
</protein>
<feature type="chain" id="PRO_5035293080" description="Ig-like domain-containing protein" evidence="8">
    <location>
        <begin position="28"/>
        <end position="252"/>
    </location>
</feature>
<evidence type="ECO:0000256" key="5">
    <source>
        <dbReference type="ARBA" id="ARBA00023136"/>
    </source>
</evidence>
<dbReference type="InterPro" id="IPR013783">
    <property type="entry name" value="Ig-like_fold"/>
</dbReference>
<feature type="domain" description="Ig-like" evidence="9">
    <location>
        <begin position="19"/>
        <end position="112"/>
    </location>
</feature>
<keyword evidence="5" id="KW-0472">Membrane</keyword>
<gene>
    <name evidence="10" type="ORF">DAT39_009798</name>
</gene>
<keyword evidence="7" id="KW-0325">Glycoprotein</keyword>
<dbReference type="InterPro" id="IPR007110">
    <property type="entry name" value="Ig-like_dom"/>
</dbReference>
<comment type="caution">
    <text evidence="10">The sequence shown here is derived from an EMBL/GenBank/DDBJ whole genome shotgun (WGS) entry which is preliminary data.</text>
</comment>
<evidence type="ECO:0000256" key="3">
    <source>
        <dbReference type="ARBA" id="ARBA00022729"/>
    </source>
</evidence>
<comment type="subcellular location">
    <subcellularLocation>
        <location evidence="1">Cell membrane</location>
    </subcellularLocation>
</comment>
<evidence type="ECO:0000313" key="11">
    <source>
        <dbReference type="Proteomes" id="UP000727407"/>
    </source>
</evidence>
<dbReference type="GO" id="GO:0009617">
    <property type="term" value="P:response to bacterium"/>
    <property type="evidence" value="ECO:0007669"/>
    <property type="project" value="TreeGrafter"/>
</dbReference>
<keyword evidence="3 8" id="KW-0732">Signal</keyword>
<dbReference type="GO" id="GO:0005886">
    <property type="term" value="C:plasma membrane"/>
    <property type="evidence" value="ECO:0007669"/>
    <property type="project" value="UniProtKB-SubCell"/>
</dbReference>
<dbReference type="SUPFAM" id="SSF48726">
    <property type="entry name" value="Immunoglobulin"/>
    <property type="match status" value="2"/>
</dbReference>
<proteinExistence type="predicted"/>
<dbReference type="GO" id="GO:0002376">
    <property type="term" value="P:immune system process"/>
    <property type="evidence" value="ECO:0007669"/>
    <property type="project" value="UniProtKB-KW"/>
</dbReference>
<evidence type="ECO:0000256" key="1">
    <source>
        <dbReference type="ARBA" id="ARBA00004236"/>
    </source>
</evidence>
<feature type="signal peptide" evidence="8">
    <location>
        <begin position="1"/>
        <end position="27"/>
    </location>
</feature>
<dbReference type="PANTHER" id="PTHR19433:SF111">
    <property type="entry name" value="T CELL RECEPTOR ALPHA VARIABLE 4"/>
    <property type="match status" value="1"/>
</dbReference>
<dbReference type="Proteomes" id="UP000727407">
    <property type="component" value="Unassembled WGS sequence"/>
</dbReference>
<evidence type="ECO:0000259" key="9">
    <source>
        <dbReference type="PROSITE" id="PS50835"/>
    </source>
</evidence>
<dbReference type="InterPro" id="IPR036179">
    <property type="entry name" value="Ig-like_dom_sf"/>
</dbReference>
<reference evidence="10" key="1">
    <citation type="submission" date="2020-07" db="EMBL/GenBank/DDBJ databases">
        <title>Clarias magur genome sequencing, assembly and annotation.</title>
        <authorList>
            <person name="Kushwaha B."/>
            <person name="Kumar R."/>
            <person name="Das P."/>
            <person name="Joshi C.G."/>
            <person name="Kumar D."/>
            <person name="Nagpure N.S."/>
            <person name="Pandey M."/>
            <person name="Agarwal S."/>
            <person name="Srivastava S."/>
            <person name="Singh M."/>
            <person name="Sahoo L."/>
            <person name="Jayasankar P."/>
            <person name="Meher P.K."/>
            <person name="Koringa P.G."/>
            <person name="Iquebal M.A."/>
            <person name="Das S.P."/>
            <person name="Bit A."/>
            <person name="Patnaik S."/>
            <person name="Patel N."/>
            <person name="Shah T.M."/>
            <person name="Hinsu A."/>
            <person name="Jena J.K."/>
        </authorList>
    </citation>
    <scope>NUCLEOTIDE SEQUENCE</scope>
    <source>
        <strain evidence="10">CIFAMagur01</strain>
        <tissue evidence="10">Testis</tissue>
    </source>
</reference>
<dbReference type="InterPro" id="IPR013106">
    <property type="entry name" value="Ig_V-set"/>
</dbReference>
<dbReference type="InterPro" id="IPR003598">
    <property type="entry name" value="Ig_sub2"/>
</dbReference>
<dbReference type="PROSITE" id="PS50835">
    <property type="entry name" value="IG_LIKE"/>
    <property type="match status" value="1"/>
</dbReference>
<dbReference type="PANTHER" id="PTHR19433">
    <property type="entry name" value="T-CELL RECEPTOR ALPHA CHAIN V REGION-RELATED"/>
    <property type="match status" value="1"/>
</dbReference>
<accession>A0A8J4U6G8</accession>
<dbReference type="AlphaFoldDB" id="A0A8J4U6G8"/>
<dbReference type="OrthoDB" id="8871851at2759"/>
<keyword evidence="4" id="KW-0391">Immunity</keyword>
<evidence type="ECO:0000256" key="6">
    <source>
        <dbReference type="ARBA" id="ARBA00023157"/>
    </source>
</evidence>
<dbReference type="InterPro" id="IPR003599">
    <property type="entry name" value="Ig_sub"/>
</dbReference>
<keyword evidence="11" id="KW-1185">Reference proteome</keyword>
<dbReference type="Pfam" id="PF07686">
    <property type="entry name" value="V-set"/>
    <property type="match status" value="2"/>
</dbReference>
<name>A0A8J4U6G8_CLAMG</name>
<dbReference type="EMBL" id="QNUK01000134">
    <property type="protein sequence ID" value="KAF5900503.1"/>
    <property type="molecule type" value="Genomic_DNA"/>
</dbReference>
<evidence type="ECO:0000256" key="4">
    <source>
        <dbReference type="ARBA" id="ARBA00022859"/>
    </source>
</evidence>